<reference evidence="1" key="1">
    <citation type="submission" date="2021-02" db="EMBL/GenBank/DDBJ databases">
        <authorList>
            <person name="Nowell W R."/>
        </authorList>
    </citation>
    <scope>NUCLEOTIDE SEQUENCE</scope>
    <source>
        <strain evidence="1">Ploen Becks lab</strain>
    </source>
</reference>
<keyword evidence="2" id="KW-1185">Reference proteome</keyword>
<protein>
    <submittedName>
        <fullName evidence="1">Uncharacterized protein</fullName>
    </submittedName>
</protein>
<evidence type="ECO:0000313" key="2">
    <source>
        <dbReference type="Proteomes" id="UP000663879"/>
    </source>
</evidence>
<gene>
    <name evidence="1" type="ORF">OXX778_LOCUS23228</name>
</gene>
<name>A0A814SK47_9BILA</name>
<organism evidence="1 2">
    <name type="scientific">Brachionus calyciflorus</name>
    <dbReference type="NCBI Taxonomy" id="104777"/>
    <lineage>
        <taxon>Eukaryota</taxon>
        <taxon>Metazoa</taxon>
        <taxon>Spiralia</taxon>
        <taxon>Gnathifera</taxon>
        <taxon>Rotifera</taxon>
        <taxon>Eurotatoria</taxon>
        <taxon>Monogononta</taxon>
        <taxon>Pseudotrocha</taxon>
        <taxon>Ploima</taxon>
        <taxon>Brachionidae</taxon>
        <taxon>Brachionus</taxon>
    </lineage>
</organism>
<evidence type="ECO:0000313" key="1">
    <source>
        <dbReference type="EMBL" id="CAF1149418.1"/>
    </source>
</evidence>
<comment type="caution">
    <text evidence="1">The sequence shown here is derived from an EMBL/GenBank/DDBJ whole genome shotgun (WGS) entry which is preliminary data.</text>
</comment>
<sequence length="176" mass="19693">MQYETEKEIKSIESLDSNTIFYGQEKGRLDLLSLVDFQNKYILNTTNDIEVLKSIENCNSTILESLLGSKSVLSGPKTSITFSICSSFNTTRKEILDQTLTSKLPDKISSEKQFITNSLMNDVTEANTNNFMTTFTNSLEKNSFSVTLAENILTTSMIQNEQTLSSYNNIYVASTG</sequence>
<dbReference type="AlphaFoldDB" id="A0A814SK47"/>
<dbReference type="EMBL" id="CAJNOC010011639">
    <property type="protein sequence ID" value="CAF1149418.1"/>
    <property type="molecule type" value="Genomic_DNA"/>
</dbReference>
<proteinExistence type="predicted"/>
<dbReference type="Proteomes" id="UP000663879">
    <property type="component" value="Unassembled WGS sequence"/>
</dbReference>
<accession>A0A814SK47</accession>